<dbReference type="AlphaFoldDB" id="G0R466"/>
<protein>
    <submittedName>
        <fullName evidence="1">Uncharacterized protein</fullName>
    </submittedName>
</protein>
<sequence>MTNNLVNQEIENYEYYIKSKQFISELSKNRKEIQSEIIAKNLVTDEELKQKEQKKQQSIVKKIKDANSELKIINQNY</sequence>
<dbReference type="GeneID" id="14903808"/>
<dbReference type="Proteomes" id="UP000008983">
    <property type="component" value="Unassembled WGS sequence"/>
</dbReference>
<reference evidence="1 2" key="1">
    <citation type="submission" date="2011-07" db="EMBL/GenBank/DDBJ databases">
        <authorList>
            <person name="Coyne R."/>
            <person name="Brami D."/>
            <person name="Johnson J."/>
            <person name="Hostetler J."/>
            <person name="Hannick L."/>
            <person name="Clark T."/>
            <person name="Cassidy-Hanley D."/>
            <person name="Inman J."/>
        </authorList>
    </citation>
    <scope>NUCLEOTIDE SEQUENCE [LARGE SCALE GENOMIC DNA]</scope>
    <source>
        <strain evidence="1 2">G5</strain>
    </source>
</reference>
<accession>G0R466</accession>
<evidence type="ECO:0000313" key="2">
    <source>
        <dbReference type="Proteomes" id="UP000008983"/>
    </source>
</evidence>
<name>G0R466_ICHMU</name>
<dbReference type="RefSeq" id="XP_004025189.1">
    <property type="nucleotide sequence ID" value="XM_004025140.1"/>
</dbReference>
<dbReference type="InParanoid" id="G0R466"/>
<proteinExistence type="predicted"/>
<feature type="non-terminal residue" evidence="1">
    <location>
        <position position="77"/>
    </location>
</feature>
<dbReference type="EMBL" id="GL984329">
    <property type="protein sequence ID" value="EGR27737.1"/>
    <property type="molecule type" value="Genomic_DNA"/>
</dbReference>
<keyword evidence="2" id="KW-1185">Reference proteome</keyword>
<organism evidence="1 2">
    <name type="scientific">Ichthyophthirius multifiliis</name>
    <name type="common">White spot disease agent</name>
    <name type="synonym">Ich</name>
    <dbReference type="NCBI Taxonomy" id="5932"/>
    <lineage>
        <taxon>Eukaryota</taxon>
        <taxon>Sar</taxon>
        <taxon>Alveolata</taxon>
        <taxon>Ciliophora</taxon>
        <taxon>Intramacronucleata</taxon>
        <taxon>Oligohymenophorea</taxon>
        <taxon>Hymenostomatida</taxon>
        <taxon>Ophryoglenina</taxon>
        <taxon>Ichthyophthirius</taxon>
    </lineage>
</organism>
<evidence type="ECO:0000313" key="1">
    <source>
        <dbReference type="EMBL" id="EGR27737.1"/>
    </source>
</evidence>
<gene>
    <name evidence="1" type="ORF">IMG5_190320</name>
</gene>